<organism evidence="4 5">
    <name type="scientific">Herrania umbratica</name>
    <dbReference type="NCBI Taxonomy" id="108875"/>
    <lineage>
        <taxon>Eukaryota</taxon>
        <taxon>Viridiplantae</taxon>
        <taxon>Streptophyta</taxon>
        <taxon>Embryophyta</taxon>
        <taxon>Tracheophyta</taxon>
        <taxon>Spermatophyta</taxon>
        <taxon>Magnoliopsida</taxon>
        <taxon>eudicotyledons</taxon>
        <taxon>Gunneridae</taxon>
        <taxon>Pentapetalae</taxon>
        <taxon>rosids</taxon>
        <taxon>malvids</taxon>
        <taxon>Malvales</taxon>
        <taxon>Malvaceae</taxon>
        <taxon>Byttnerioideae</taxon>
        <taxon>Herrania</taxon>
    </lineage>
</organism>
<keyword evidence="4" id="KW-1185">Reference proteome</keyword>
<feature type="domain" description="Plastid division protein CDP1-like 2nd alpha solenoid" evidence="2">
    <location>
        <begin position="361"/>
        <end position="483"/>
    </location>
</feature>
<dbReference type="Pfam" id="PF13355">
    <property type="entry name" value="ARC6-like_IMS"/>
    <property type="match status" value="1"/>
</dbReference>
<dbReference type="Pfam" id="PF25515">
    <property type="entry name" value="Arm_PDR"/>
    <property type="match status" value="1"/>
</dbReference>
<evidence type="ECO:0000259" key="3">
    <source>
        <dbReference type="Pfam" id="PF25515"/>
    </source>
</evidence>
<accession>A0A6J1A5N8</accession>
<feature type="domain" description="Plastid division protein CDP1-like 1st alpha solenoid" evidence="3">
    <location>
        <begin position="170"/>
        <end position="316"/>
    </location>
</feature>
<dbReference type="InterPro" id="IPR044685">
    <property type="entry name" value="CPD1-like"/>
</dbReference>
<sequence>MWEMALGNVTLAPIIPSSSCSCCFFFTRSSNQSEILGFETLIKSNGCPFPTVRNRWRSSAIDTRIGIVENVLVSSSSSFSSSRTATVTGTAAVDIPVSCYQLIGVSSQAEKDEIVKSVMNLKSAEVDDGYTMDVLVSRQEVLMDMRDKLLFEIEYAGNVKEKIPPKSSLRIPWRWLPAALCLLQEVGEEKLVLEIGRAAVQRPDAKPYIHDLVLSMALAECSIAKTGFEKNKVFEGFEALARAQCLLRSTKSLRQMTLLSQIEESLEELAPACTLELLSLPQSPENADRRRGAIAALRELLRQGLDVETSCQVQDWSSFLSQALSRLWASEIIDILPWDDLAISRKNKKSIESQNQRVVIDFTCFYMALIAHIALGFSSSQTDLINKAKTICECLITSEGNDLKLEEAFCLFLLGQGSEAEVIEKLQLLESSSNPAPKNSITGKEIRGSSSTNSSLEMWLKDAVLSLFPDTRDCSPSLANYFGGERKAPGIRKNKEAPQTMANLSHRSLSTALASERRDFKDSLPRMKSSLHITSTVKQLAPTDLQSSLVPGDNSSGSNVTAASVQLKRNFGVNQNKAWESWLFQRNVTEGLTFVAVLGCIFFTSFKLSGMRLSGVRHMSIWASSKPHMNISSITCKGDSSLDYDVGSAHIKGSGIGGRISKLLELAKVQFWNPSDARNLQSSCLPASLSTSITAVDRKQMSVEEAEAVVRQWQAIKAEALGPNHQVNCLSEALDESMLNQWKALADAARARCCYWRFVLLHLTILRADILMDRNAGEMAEIEALLEEAAELVDESQPKNPNYYSTYKIHYILKRQDDGSWKFCGGDIETPS</sequence>
<dbReference type="OrthoDB" id="1708707at2759"/>
<dbReference type="AlphaFoldDB" id="A0A6J1A5N8"/>
<feature type="domain" description="Plastid division protein CDP1-like IMS" evidence="1">
    <location>
        <begin position="706"/>
        <end position="823"/>
    </location>
</feature>
<name>A0A6J1A5N8_9ROSI</name>
<evidence type="ECO:0000313" key="4">
    <source>
        <dbReference type="Proteomes" id="UP000504621"/>
    </source>
</evidence>
<proteinExistence type="predicted"/>
<reference evidence="5" key="1">
    <citation type="submission" date="2025-08" db="UniProtKB">
        <authorList>
            <consortium name="RefSeq"/>
        </authorList>
    </citation>
    <scope>IDENTIFICATION</scope>
    <source>
        <tissue evidence="5">Leaf</tissue>
    </source>
</reference>
<evidence type="ECO:0000313" key="5">
    <source>
        <dbReference type="RefSeq" id="XP_021282283.1"/>
    </source>
</evidence>
<dbReference type="RefSeq" id="XP_021282283.1">
    <property type="nucleotide sequence ID" value="XM_021426608.1"/>
</dbReference>
<dbReference type="InterPro" id="IPR057137">
    <property type="entry name" value="CDP1-like_a_solenoid_2"/>
</dbReference>
<protein>
    <submittedName>
        <fullName evidence="5">Plastid division protein CDP1, chloroplastic</fullName>
    </submittedName>
</protein>
<dbReference type="InterPro" id="IPR025344">
    <property type="entry name" value="CDP1-like_IMS"/>
</dbReference>
<dbReference type="GO" id="GO:0010020">
    <property type="term" value="P:chloroplast fission"/>
    <property type="evidence" value="ECO:0007669"/>
    <property type="project" value="TreeGrafter"/>
</dbReference>
<dbReference type="Proteomes" id="UP000504621">
    <property type="component" value="Unplaced"/>
</dbReference>
<dbReference type="InterPro" id="IPR058032">
    <property type="entry name" value="CDP1-like_a_solenoid_1"/>
</dbReference>
<dbReference type="PANTHER" id="PTHR33925:SF2">
    <property type="entry name" value="PLASTID DIVISION PROTEIN CDP1, CHLOROPLASTIC"/>
    <property type="match status" value="1"/>
</dbReference>
<gene>
    <name evidence="5" type="primary">LOC110415109</name>
</gene>
<evidence type="ECO:0000259" key="1">
    <source>
        <dbReference type="Pfam" id="PF13355"/>
    </source>
</evidence>
<dbReference type="Pfam" id="PF23468">
    <property type="entry name" value="ARC6"/>
    <property type="match status" value="1"/>
</dbReference>
<dbReference type="GO" id="GO:0009706">
    <property type="term" value="C:chloroplast inner membrane"/>
    <property type="evidence" value="ECO:0007669"/>
    <property type="project" value="TreeGrafter"/>
</dbReference>
<dbReference type="PANTHER" id="PTHR33925">
    <property type="entry name" value="PLASTID DIVISION PROTEIN CDP1, CHLOROPLASTIC-RELATED"/>
    <property type="match status" value="1"/>
</dbReference>
<evidence type="ECO:0000259" key="2">
    <source>
        <dbReference type="Pfam" id="PF23468"/>
    </source>
</evidence>
<dbReference type="GeneID" id="110415109"/>